<name>A0A166MB56_EXIGL</name>
<reference evidence="2 3" key="1">
    <citation type="journal article" date="2016" name="Mol. Biol. Evol.">
        <title>Comparative Genomics of Early-Diverging Mushroom-Forming Fungi Provides Insights into the Origins of Lignocellulose Decay Capabilities.</title>
        <authorList>
            <person name="Nagy L.G."/>
            <person name="Riley R."/>
            <person name="Tritt A."/>
            <person name="Adam C."/>
            <person name="Daum C."/>
            <person name="Floudas D."/>
            <person name="Sun H."/>
            <person name="Yadav J.S."/>
            <person name="Pangilinan J."/>
            <person name="Larsson K.H."/>
            <person name="Matsuura K."/>
            <person name="Barry K."/>
            <person name="Labutti K."/>
            <person name="Kuo R."/>
            <person name="Ohm R.A."/>
            <person name="Bhattacharya S.S."/>
            <person name="Shirouzu T."/>
            <person name="Yoshinaga Y."/>
            <person name="Martin F.M."/>
            <person name="Grigoriev I.V."/>
            <person name="Hibbett D.S."/>
        </authorList>
    </citation>
    <scope>NUCLEOTIDE SEQUENCE [LARGE SCALE GENOMIC DNA]</scope>
    <source>
        <strain evidence="2 3">HHB12029</strain>
    </source>
</reference>
<evidence type="ECO:0000256" key="1">
    <source>
        <dbReference type="SAM" id="SignalP"/>
    </source>
</evidence>
<feature type="signal peptide" evidence="1">
    <location>
        <begin position="1"/>
        <end position="28"/>
    </location>
</feature>
<dbReference type="InParanoid" id="A0A166MB56"/>
<dbReference type="Proteomes" id="UP000077266">
    <property type="component" value="Unassembled WGS sequence"/>
</dbReference>
<organism evidence="2 3">
    <name type="scientific">Exidia glandulosa HHB12029</name>
    <dbReference type="NCBI Taxonomy" id="1314781"/>
    <lineage>
        <taxon>Eukaryota</taxon>
        <taxon>Fungi</taxon>
        <taxon>Dikarya</taxon>
        <taxon>Basidiomycota</taxon>
        <taxon>Agaricomycotina</taxon>
        <taxon>Agaricomycetes</taxon>
        <taxon>Auriculariales</taxon>
        <taxon>Exidiaceae</taxon>
        <taxon>Exidia</taxon>
    </lineage>
</organism>
<proteinExistence type="predicted"/>
<keyword evidence="1" id="KW-0732">Signal</keyword>
<dbReference type="EMBL" id="KV427481">
    <property type="protein sequence ID" value="KZV77842.1"/>
    <property type="molecule type" value="Genomic_DNA"/>
</dbReference>
<feature type="chain" id="PRO_5007877274" description="Autophagy-related protein" evidence="1">
    <location>
        <begin position="29"/>
        <end position="94"/>
    </location>
</feature>
<feature type="non-terminal residue" evidence="2">
    <location>
        <position position="94"/>
    </location>
</feature>
<dbReference type="AlphaFoldDB" id="A0A166MB56"/>
<gene>
    <name evidence="2" type="ORF">EXIGLDRAFT_784711</name>
</gene>
<evidence type="ECO:0000313" key="2">
    <source>
        <dbReference type="EMBL" id="KZV77842.1"/>
    </source>
</evidence>
<keyword evidence="3" id="KW-1185">Reference proteome</keyword>
<evidence type="ECO:0008006" key="4">
    <source>
        <dbReference type="Google" id="ProtNLM"/>
    </source>
</evidence>
<protein>
    <recommendedName>
        <fullName evidence="4">Autophagy-related protein</fullName>
    </recommendedName>
</protein>
<accession>A0A166MB56</accession>
<dbReference type="OrthoDB" id="72269at2759"/>
<sequence length="94" mass="9894">MPLRPTLAPVFIALTALAWLQLHGPAAAKGVETLGPACAAPENPYRVAYVSWGGDTVNGLLCVLNTFFGILLAQPNGKDLIAYFLATLGPIFVL</sequence>
<evidence type="ECO:0000313" key="3">
    <source>
        <dbReference type="Proteomes" id="UP000077266"/>
    </source>
</evidence>